<evidence type="ECO:0000313" key="2">
    <source>
        <dbReference type="Proteomes" id="UP000254938"/>
    </source>
</evidence>
<gene>
    <name evidence="1" type="ORF">NCTC9140_02875</name>
</gene>
<sequence length="89" mass="9594">MQPERSLAFCMISSVSTVTASGLSLNCTPPQPLSWTSIKPGAIIAPLTGALLDVRRQICQRTKTFDKAISDNNRMVIENFMTGINPALG</sequence>
<dbReference type="AlphaFoldDB" id="A0A377TQB7"/>
<proteinExistence type="predicted"/>
<name>A0A377TQB7_KLEPN</name>
<accession>A0A377TQB7</accession>
<reference evidence="1 2" key="1">
    <citation type="submission" date="2018-06" db="EMBL/GenBank/DDBJ databases">
        <authorList>
            <consortium name="Pathogen Informatics"/>
            <person name="Doyle S."/>
        </authorList>
    </citation>
    <scope>NUCLEOTIDE SEQUENCE [LARGE SCALE GENOMIC DNA]</scope>
    <source>
        <strain evidence="1 2">NCTC9140</strain>
    </source>
</reference>
<organism evidence="1 2">
    <name type="scientific">Klebsiella pneumoniae</name>
    <dbReference type="NCBI Taxonomy" id="573"/>
    <lineage>
        <taxon>Bacteria</taxon>
        <taxon>Pseudomonadati</taxon>
        <taxon>Pseudomonadota</taxon>
        <taxon>Gammaproteobacteria</taxon>
        <taxon>Enterobacterales</taxon>
        <taxon>Enterobacteriaceae</taxon>
        <taxon>Klebsiella/Raoultella group</taxon>
        <taxon>Klebsiella</taxon>
        <taxon>Klebsiella pneumoniae complex</taxon>
    </lineage>
</organism>
<evidence type="ECO:0000313" key="1">
    <source>
        <dbReference type="EMBL" id="STS81146.1"/>
    </source>
</evidence>
<dbReference type="EMBL" id="UGKQ01000007">
    <property type="protein sequence ID" value="STS81146.1"/>
    <property type="molecule type" value="Genomic_DNA"/>
</dbReference>
<dbReference type="Proteomes" id="UP000254938">
    <property type="component" value="Unassembled WGS sequence"/>
</dbReference>
<protein>
    <submittedName>
        <fullName evidence="1">Uncharacterized protein</fullName>
    </submittedName>
</protein>